<keyword evidence="4" id="KW-1185">Reference proteome</keyword>
<dbReference type="InterPro" id="IPR036383">
    <property type="entry name" value="TSP1_rpt_sf"/>
</dbReference>
<reference evidence="5" key="1">
    <citation type="submission" date="2025-08" db="UniProtKB">
        <authorList>
            <consortium name="RefSeq"/>
        </authorList>
    </citation>
    <scope>IDENTIFICATION</scope>
    <source>
        <tissue evidence="5">Gonads</tissue>
    </source>
</reference>
<evidence type="ECO:0000313" key="4">
    <source>
        <dbReference type="Proteomes" id="UP000085678"/>
    </source>
</evidence>
<evidence type="ECO:0000313" key="5">
    <source>
        <dbReference type="RefSeq" id="XP_013418658.1"/>
    </source>
</evidence>
<dbReference type="SMART" id="SM00209">
    <property type="entry name" value="TSP1"/>
    <property type="match status" value="2"/>
</dbReference>
<feature type="chain" id="PRO_5010291758" evidence="3">
    <location>
        <begin position="20"/>
        <end position="183"/>
    </location>
</feature>
<dbReference type="Proteomes" id="UP000085678">
    <property type="component" value="Unplaced"/>
</dbReference>
<evidence type="ECO:0000256" key="1">
    <source>
        <dbReference type="ARBA" id="ARBA00022737"/>
    </source>
</evidence>
<dbReference type="OrthoDB" id="446173at2759"/>
<name>A0A1S3K7Q7_LINAN</name>
<dbReference type="Gene3D" id="2.20.100.10">
    <property type="entry name" value="Thrombospondin type-1 (TSP1) repeat"/>
    <property type="match status" value="2"/>
</dbReference>
<accession>A0A1S3K7Q7</accession>
<dbReference type="SUPFAM" id="SSF82895">
    <property type="entry name" value="TSP-1 type 1 repeat"/>
    <property type="match status" value="1"/>
</dbReference>
<dbReference type="PANTHER" id="PTHR22906">
    <property type="entry name" value="PROPERDIN"/>
    <property type="match status" value="1"/>
</dbReference>
<dbReference type="AlphaFoldDB" id="A0A1S3K7Q7"/>
<organism evidence="4 5">
    <name type="scientific">Lingula anatina</name>
    <name type="common">Brachiopod</name>
    <name type="synonym">Lingula unguis</name>
    <dbReference type="NCBI Taxonomy" id="7574"/>
    <lineage>
        <taxon>Eukaryota</taxon>
        <taxon>Metazoa</taxon>
        <taxon>Spiralia</taxon>
        <taxon>Lophotrochozoa</taxon>
        <taxon>Brachiopoda</taxon>
        <taxon>Linguliformea</taxon>
        <taxon>Lingulata</taxon>
        <taxon>Lingulida</taxon>
        <taxon>Linguloidea</taxon>
        <taxon>Lingulidae</taxon>
        <taxon>Lingula</taxon>
    </lineage>
</organism>
<dbReference type="KEGG" id="lak:106179531"/>
<evidence type="ECO:0000256" key="3">
    <source>
        <dbReference type="SAM" id="SignalP"/>
    </source>
</evidence>
<dbReference type="InParanoid" id="A0A1S3K7Q7"/>
<dbReference type="PROSITE" id="PS50092">
    <property type="entry name" value="TSP1"/>
    <property type="match status" value="1"/>
</dbReference>
<evidence type="ECO:0000256" key="2">
    <source>
        <dbReference type="ARBA" id="ARBA00023157"/>
    </source>
</evidence>
<keyword evidence="3" id="KW-0732">Signal</keyword>
<dbReference type="Pfam" id="PF00090">
    <property type="entry name" value="TSP_1"/>
    <property type="match status" value="2"/>
</dbReference>
<dbReference type="GeneID" id="106179531"/>
<protein>
    <submittedName>
        <fullName evidence="5">Ectin-like</fullName>
    </submittedName>
</protein>
<sequence length="183" mass="20020">MKFVGVVGIILSLSALTSAHAVAHGPDYVVWVAEWGTWSNFTICTASCGGGIKMRTRECILRKVHYHTLHSVGMRPSCCAGASVEIVPCNTHQCVIVGGWSPWSINTGCCNGLKIRHRTCTHPPPVNSPECAGHAVDSVMCGPEDKEICVACPRDCPRPYMFHHHHHHGPDDGHVHDHVLHRK</sequence>
<dbReference type="RefSeq" id="XP_013418658.1">
    <property type="nucleotide sequence ID" value="XM_013563204.2"/>
</dbReference>
<gene>
    <name evidence="5" type="primary">LOC106179531</name>
</gene>
<proteinExistence type="predicted"/>
<dbReference type="InterPro" id="IPR052065">
    <property type="entry name" value="Compl_asym_regulator"/>
</dbReference>
<dbReference type="InterPro" id="IPR000884">
    <property type="entry name" value="TSP1_rpt"/>
</dbReference>
<feature type="signal peptide" evidence="3">
    <location>
        <begin position="1"/>
        <end position="19"/>
    </location>
</feature>
<keyword evidence="1" id="KW-0677">Repeat</keyword>
<dbReference type="PANTHER" id="PTHR22906:SF54">
    <property type="entry name" value="IG-LIKE DOMAIN-CONTAINING PROTEIN"/>
    <property type="match status" value="1"/>
</dbReference>
<keyword evidence="2" id="KW-1015">Disulfide bond</keyword>